<dbReference type="EMBL" id="DVGB01000044">
    <property type="protein sequence ID" value="HIR01330.1"/>
    <property type="molecule type" value="Genomic_DNA"/>
</dbReference>
<feature type="transmembrane region" description="Helical" evidence="6">
    <location>
        <begin position="375"/>
        <end position="396"/>
    </location>
</feature>
<dbReference type="Gene3D" id="1.20.1720.10">
    <property type="entry name" value="Multidrug resistance protein D"/>
    <property type="match status" value="1"/>
</dbReference>
<feature type="transmembrane region" description="Helical" evidence="6">
    <location>
        <begin position="167"/>
        <end position="188"/>
    </location>
</feature>
<sequence length="412" mass="43894">MKLVVPQRLLGPRMFLACALMVELLIIMAIDMYVPALPSMQREFGVTAAYLNLTMFAFFAVGAVGVVLAGPMSDRLGRKPVVVAGCVLFTASSLGCALAPNVEALVFFRMIEALGYGAVTTLATALVKDAFTGADLKTAMTCLQSFILIGPAVAPFLGTFVLSHTDWRGIFVVLTFFGVGALACALLMTETLPRTARSGCESVGAALATTWRGVRILVREKGFLPMVLILGVVSVPYFAFIAVISYVLLDHYAVGYGEYNVLYLIFCLVNIVAPYVYAFASKRMHGSTVLKGSIAAIGVTGVLLWCFGPAGPIAFLVAFMPATLAEGIIRPLSYVVLLDQPNDRVGAASSFSHFSYNVFTAVATVIATLSWWPNYIVGLAVITIVSTLAMVVAYGVGLRGRKLDGGHHDTAQ</sequence>
<evidence type="ECO:0000256" key="5">
    <source>
        <dbReference type="ARBA" id="ARBA00023136"/>
    </source>
</evidence>
<dbReference type="InterPro" id="IPR011701">
    <property type="entry name" value="MFS"/>
</dbReference>
<evidence type="ECO:0000313" key="8">
    <source>
        <dbReference type="EMBL" id="HIR01330.1"/>
    </source>
</evidence>
<dbReference type="PANTHER" id="PTHR23502:SF132">
    <property type="entry name" value="POLYAMINE TRANSPORTER 2-RELATED"/>
    <property type="match status" value="1"/>
</dbReference>
<protein>
    <submittedName>
        <fullName evidence="8">MFS transporter</fullName>
    </submittedName>
</protein>
<feature type="transmembrane region" description="Helical" evidence="6">
    <location>
        <begin position="81"/>
        <end position="100"/>
    </location>
</feature>
<feature type="transmembrane region" description="Helical" evidence="6">
    <location>
        <begin position="106"/>
        <end position="127"/>
    </location>
</feature>
<dbReference type="GO" id="GO:0140115">
    <property type="term" value="P:export across plasma membrane"/>
    <property type="evidence" value="ECO:0007669"/>
    <property type="project" value="UniProtKB-ARBA"/>
</dbReference>
<accession>A0A9D1A023</accession>
<dbReference type="Proteomes" id="UP000824261">
    <property type="component" value="Unassembled WGS sequence"/>
</dbReference>
<dbReference type="GO" id="GO:0022857">
    <property type="term" value="F:transmembrane transporter activity"/>
    <property type="evidence" value="ECO:0007669"/>
    <property type="project" value="InterPro"/>
</dbReference>
<feature type="transmembrane region" description="Helical" evidence="6">
    <location>
        <begin position="50"/>
        <end position="69"/>
    </location>
</feature>
<dbReference type="AlphaFoldDB" id="A0A9D1A023"/>
<evidence type="ECO:0000256" key="6">
    <source>
        <dbReference type="SAM" id="Phobius"/>
    </source>
</evidence>
<feature type="transmembrane region" description="Helical" evidence="6">
    <location>
        <begin position="222"/>
        <end position="249"/>
    </location>
</feature>
<feature type="transmembrane region" description="Helical" evidence="6">
    <location>
        <begin position="350"/>
        <end position="369"/>
    </location>
</feature>
<dbReference type="InterPro" id="IPR036259">
    <property type="entry name" value="MFS_trans_sf"/>
</dbReference>
<dbReference type="GO" id="GO:0005886">
    <property type="term" value="C:plasma membrane"/>
    <property type="evidence" value="ECO:0007669"/>
    <property type="project" value="UniProtKB-SubCell"/>
</dbReference>
<organism evidence="8 9">
    <name type="scientific">Candidatus Aveggerthella stercoripullorum</name>
    <dbReference type="NCBI Taxonomy" id="2840688"/>
    <lineage>
        <taxon>Bacteria</taxon>
        <taxon>Bacillati</taxon>
        <taxon>Actinomycetota</taxon>
        <taxon>Coriobacteriia</taxon>
        <taxon>Eggerthellales</taxon>
        <taxon>Eggerthellaceae</taxon>
        <taxon>Eggerthellaceae incertae sedis</taxon>
        <taxon>Candidatus Aveggerthella</taxon>
    </lineage>
</organism>
<feature type="transmembrane region" description="Helical" evidence="6">
    <location>
        <begin position="316"/>
        <end position="338"/>
    </location>
</feature>
<name>A0A9D1A023_9ACTN</name>
<dbReference type="InterPro" id="IPR005829">
    <property type="entry name" value="Sugar_transporter_CS"/>
</dbReference>
<proteinExistence type="predicted"/>
<dbReference type="InterPro" id="IPR020846">
    <property type="entry name" value="MFS_dom"/>
</dbReference>
<comment type="caution">
    <text evidence="8">The sequence shown here is derived from an EMBL/GenBank/DDBJ whole genome shotgun (WGS) entry which is preliminary data.</text>
</comment>
<evidence type="ECO:0000256" key="4">
    <source>
        <dbReference type="ARBA" id="ARBA00022989"/>
    </source>
</evidence>
<feature type="transmembrane region" description="Helical" evidence="6">
    <location>
        <begin position="139"/>
        <end position="161"/>
    </location>
</feature>
<dbReference type="SUPFAM" id="SSF103473">
    <property type="entry name" value="MFS general substrate transporter"/>
    <property type="match status" value="1"/>
</dbReference>
<feature type="transmembrane region" description="Helical" evidence="6">
    <location>
        <begin position="292"/>
        <end position="310"/>
    </location>
</feature>
<dbReference type="Pfam" id="PF07690">
    <property type="entry name" value="MFS_1"/>
    <property type="match status" value="1"/>
</dbReference>
<evidence type="ECO:0000256" key="2">
    <source>
        <dbReference type="ARBA" id="ARBA00022448"/>
    </source>
</evidence>
<dbReference type="PROSITE" id="PS50850">
    <property type="entry name" value="MFS"/>
    <property type="match status" value="1"/>
</dbReference>
<dbReference type="GO" id="GO:0042908">
    <property type="term" value="P:xenobiotic transport"/>
    <property type="evidence" value="ECO:0007669"/>
    <property type="project" value="UniProtKB-ARBA"/>
</dbReference>
<reference evidence="8" key="1">
    <citation type="submission" date="2020-10" db="EMBL/GenBank/DDBJ databases">
        <authorList>
            <person name="Gilroy R."/>
        </authorList>
    </citation>
    <scope>NUCLEOTIDE SEQUENCE</scope>
    <source>
        <strain evidence="8">ChiGjej1B1-2707</strain>
    </source>
</reference>
<evidence type="ECO:0000256" key="3">
    <source>
        <dbReference type="ARBA" id="ARBA00022692"/>
    </source>
</evidence>
<feature type="domain" description="Major facilitator superfamily (MFS) profile" evidence="7">
    <location>
        <begin position="15"/>
        <end position="401"/>
    </location>
</feature>
<evidence type="ECO:0000259" key="7">
    <source>
        <dbReference type="PROSITE" id="PS50850"/>
    </source>
</evidence>
<dbReference type="PROSITE" id="PS00216">
    <property type="entry name" value="SUGAR_TRANSPORT_1"/>
    <property type="match status" value="1"/>
</dbReference>
<feature type="transmembrane region" description="Helical" evidence="6">
    <location>
        <begin position="261"/>
        <end position="280"/>
    </location>
</feature>
<keyword evidence="2" id="KW-0813">Transport</keyword>
<keyword evidence="4 6" id="KW-1133">Transmembrane helix</keyword>
<evidence type="ECO:0000256" key="1">
    <source>
        <dbReference type="ARBA" id="ARBA00004651"/>
    </source>
</evidence>
<keyword evidence="5 6" id="KW-0472">Membrane</keyword>
<gene>
    <name evidence="8" type="ORF">IAA69_03605</name>
</gene>
<keyword evidence="3 6" id="KW-0812">Transmembrane</keyword>
<evidence type="ECO:0000313" key="9">
    <source>
        <dbReference type="Proteomes" id="UP000824261"/>
    </source>
</evidence>
<reference evidence="8" key="2">
    <citation type="journal article" date="2021" name="PeerJ">
        <title>Extensive microbial diversity within the chicken gut microbiome revealed by metagenomics and culture.</title>
        <authorList>
            <person name="Gilroy R."/>
            <person name="Ravi A."/>
            <person name="Getino M."/>
            <person name="Pursley I."/>
            <person name="Horton D.L."/>
            <person name="Alikhan N.F."/>
            <person name="Baker D."/>
            <person name="Gharbi K."/>
            <person name="Hall N."/>
            <person name="Watson M."/>
            <person name="Adriaenssens E.M."/>
            <person name="Foster-Nyarko E."/>
            <person name="Jarju S."/>
            <person name="Secka A."/>
            <person name="Antonio M."/>
            <person name="Oren A."/>
            <person name="Chaudhuri R.R."/>
            <person name="La Ragione R."/>
            <person name="Hildebrand F."/>
            <person name="Pallen M.J."/>
        </authorList>
    </citation>
    <scope>NUCLEOTIDE SEQUENCE</scope>
    <source>
        <strain evidence="8">ChiGjej1B1-2707</strain>
    </source>
</reference>
<feature type="transmembrane region" description="Helical" evidence="6">
    <location>
        <begin position="12"/>
        <end position="30"/>
    </location>
</feature>
<comment type="subcellular location">
    <subcellularLocation>
        <location evidence="1">Cell membrane</location>
        <topology evidence="1">Multi-pass membrane protein</topology>
    </subcellularLocation>
</comment>
<dbReference type="PANTHER" id="PTHR23502">
    <property type="entry name" value="MAJOR FACILITATOR SUPERFAMILY"/>
    <property type="match status" value="1"/>
</dbReference>